<reference evidence="1" key="2">
    <citation type="submission" date="2022-01" db="EMBL/GenBank/DDBJ databases">
        <authorList>
            <person name="Yamashiro T."/>
            <person name="Shiraishi A."/>
            <person name="Satake H."/>
            <person name="Nakayama K."/>
        </authorList>
    </citation>
    <scope>NUCLEOTIDE SEQUENCE</scope>
</reference>
<protein>
    <submittedName>
        <fullName evidence="1">Uncharacterized protein</fullName>
    </submittedName>
</protein>
<evidence type="ECO:0000313" key="2">
    <source>
        <dbReference type="Proteomes" id="UP001151760"/>
    </source>
</evidence>
<reference evidence="1" key="1">
    <citation type="journal article" date="2022" name="Int. J. Mol. Sci.">
        <title>Draft Genome of Tanacetum Coccineum: Genomic Comparison of Closely Related Tanacetum-Family Plants.</title>
        <authorList>
            <person name="Yamashiro T."/>
            <person name="Shiraishi A."/>
            <person name="Nakayama K."/>
            <person name="Satake H."/>
        </authorList>
    </citation>
    <scope>NUCLEOTIDE SEQUENCE</scope>
</reference>
<name>A0ABQ5BZG8_9ASTR</name>
<comment type="caution">
    <text evidence="1">The sequence shown here is derived from an EMBL/GenBank/DDBJ whole genome shotgun (WGS) entry which is preliminary data.</text>
</comment>
<proteinExistence type="predicted"/>
<gene>
    <name evidence="1" type="ORF">Tco_0877774</name>
</gene>
<dbReference type="Proteomes" id="UP001151760">
    <property type="component" value="Unassembled WGS sequence"/>
</dbReference>
<dbReference type="EMBL" id="BQNB010013687">
    <property type="protein sequence ID" value="GJT19068.1"/>
    <property type="molecule type" value="Genomic_DNA"/>
</dbReference>
<accession>A0ABQ5BZG8</accession>
<keyword evidence="2" id="KW-1185">Reference proteome</keyword>
<evidence type="ECO:0000313" key="1">
    <source>
        <dbReference type="EMBL" id="GJT19068.1"/>
    </source>
</evidence>
<sequence>MGSTGGNAFQEKRIRNMNRDLTGIGETLLTEYNTTSVHLWKLHRSIDIGDSLCDKFPIENVSLSGNPTPSFDSVVESLSPLPTPFGDSDSLVEEIDILLSHSNDSLPDYETFRFDIKEKSSGSTTSHSYHSPSIIRIHTVLMSIILKEKN</sequence>
<organism evidence="1 2">
    <name type="scientific">Tanacetum coccineum</name>
    <dbReference type="NCBI Taxonomy" id="301880"/>
    <lineage>
        <taxon>Eukaryota</taxon>
        <taxon>Viridiplantae</taxon>
        <taxon>Streptophyta</taxon>
        <taxon>Embryophyta</taxon>
        <taxon>Tracheophyta</taxon>
        <taxon>Spermatophyta</taxon>
        <taxon>Magnoliopsida</taxon>
        <taxon>eudicotyledons</taxon>
        <taxon>Gunneridae</taxon>
        <taxon>Pentapetalae</taxon>
        <taxon>asterids</taxon>
        <taxon>campanulids</taxon>
        <taxon>Asterales</taxon>
        <taxon>Asteraceae</taxon>
        <taxon>Asteroideae</taxon>
        <taxon>Anthemideae</taxon>
        <taxon>Anthemidinae</taxon>
        <taxon>Tanacetum</taxon>
    </lineage>
</organism>